<name>A0A8S9RDM1_BRACR</name>
<proteinExistence type="predicted"/>
<comment type="caution">
    <text evidence="2">The sequence shown here is derived from an EMBL/GenBank/DDBJ whole genome shotgun (WGS) entry which is preliminary data.</text>
</comment>
<accession>A0A8S9RDM1</accession>
<dbReference type="AlphaFoldDB" id="A0A8S9RDM1"/>
<feature type="compositionally biased region" description="Low complexity" evidence="1">
    <location>
        <begin position="1"/>
        <end position="11"/>
    </location>
</feature>
<feature type="compositionally biased region" description="Polar residues" evidence="1">
    <location>
        <begin position="32"/>
        <end position="42"/>
    </location>
</feature>
<reference evidence="2" key="1">
    <citation type="submission" date="2019-12" db="EMBL/GenBank/DDBJ databases">
        <title>Genome sequencing and annotation of Brassica cretica.</title>
        <authorList>
            <person name="Studholme D.J."/>
            <person name="Sarris P."/>
        </authorList>
    </citation>
    <scope>NUCLEOTIDE SEQUENCE</scope>
    <source>
        <strain evidence="2">PFS-109/04</strain>
        <tissue evidence="2">Leaf</tissue>
    </source>
</reference>
<evidence type="ECO:0000313" key="2">
    <source>
        <dbReference type="EMBL" id="KAF3570968.1"/>
    </source>
</evidence>
<evidence type="ECO:0000256" key="1">
    <source>
        <dbReference type="SAM" id="MobiDB-lite"/>
    </source>
</evidence>
<sequence length="108" mass="11949">MNRNQLLNQRLKLAPKRNERKKEKRLQAAAEQGNSSEDGSSNVDKEEAVPILNVLVSGLESLDVSSDNDVGLGEVLNPGTAGEDTEKRIRALKKKVRFSNLALKRVRP</sequence>
<dbReference type="Proteomes" id="UP000712600">
    <property type="component" value="Unassembled WGS sequence"/>
</dbReference>
<dbReference type="EMBL" id="QGKX02000095">
    <property type="protein sequence ID" value="KAF3570968.1"/>
    <property type="molecule type" value="Genomic_DNA"/>
</dbReference>
<protein>
    <submittedName>
        <fullName evidence="2">Uncharacterized protein</fullName>
    </submittedName>
</protein>
<evidence type="ECO:0000313" key="3">
    <source>
        <dbReference type="Proteomes" id="UP000712600"/>
    </source>
</evidence>
<feature type="region of interest" description="Disordered" evidence="1">
    <location>
        <begin position="1"/>
        <end position="45"/>
    </location>
</feature>
<gene>
    <name evidence="2" type="ORF">F2Q69_00063522</name>
</gene>
<organism evidence="2 3">
    <name type="scientific">Brassica cretica</name>
    <name type="common">Mustard</name>
    <dbReference type="NCBI Taxonomy" id="69181"/>
    <lineage>
        <taxon>Eukaryota</taxon>
        <taxon>Viridiplantae</taxon>
        <taxon>Streptophyta</taxon>
        <taxon>Embryophyta</taxon>
        <taxon>Tracheophyta</taxon>
        <taxon>Spermatophyta</taxon>
        <taxon>Magnoliopsida</taxon>
        <taxon>eudicotyledons</taxon>
        <taxon>Gunneridae</taxon>
        <taxon>Pentapetalae</taxon>
        <taxon>rosids</taxon>
        <taxon>malvids</taxon>
        <taxon>Brassicales</taxon>
        <taxon>Brassicaceae</taxon>
        <taxon>Brassiceae</taxon>
        <taxon>Brassica</taxon>
    </lineage>
</organism>